<comment type="caution">
    <text evidence="2">The sequence shown here is derived from an EMBL/GenBank/DDBJ whole genome shotgun (WGS) entry which is preliminary data.</text>
</comment>
<dbReference type="Pfam" id="PF00927">
    <property type="entry name" value="Transglut_C"/>
    <property type="match status" value="1"/>
</dbReference>
<accession>A0A443RYJ1</accession>
<dbReference type="Gene3D" id="2.60.40.10">
    <property type="entry name" value="Immunoglobulins"/>
    <property type="match status" value="2"/>
</dbReference>
<proteinExistence type="predicted"/>
<keyword evidence="3" id="KW-1185">Reference proteome</keyword>
<dbReference type="InterPro" id="IPR036238">
    <property type="entry name" value="Transglutaminase_C_sf"/>
</dbReference>
<dbReference type="Proteomes" id="UP000288716">
    <property type="component" value="Unassembled WGS sequence"/>
</dbReference>
<sequence length="312" mass="35757">MEGSYEERESYKKAAKSLGILPVSLNASLVPKSGKRDVFIKIKTPTTANLGDTFSFRVILRNASPKSKKVLLSVVVSSVYYSDSDAYTIYSSAKNIQILKRESQTINYLVKPEDYISKLIDFNTIRIEVVAKSNKGVEWTETKFAFEELRLSLKYPKSVPINKHFKLEVHFQNPLKVKLTNCRFNIEGKRLDKKTLEIKNVAPGAMKKVTFTLIATQALQENIVITFHSNELGESQSMAKINIVGKRKRLFAKLVPLSAVEKRKDKQTFKNTQMQYEQYQKEQQMQFAAEHIQQSVSEEVTSNNYGRFLIFF</sequence>
<dbReference type="InterPro" id="IPR050779">
    <property type="entry name" value="Transglutaminase"/>
</dbReference>
<protein>
    <submittedName>
        <fullName evidence="2">Hemocyte protein-glutamine gamma-glutamyltransferase-like protein</fullName>
    </submittedName>
</protein>
<evidence type="ECO:0000259" key="1">
    <source>
        <dbReference type="Pfam" id="PF00927"/>
    </source>
</evidence>
<name>A0A443RYJ1_9ACAR</name>
<dbReference type="InterPro" id="IPR013783">
    <property type="entry name" value="Ig-like_fold"/>
</dbReference>
<dbReference type="InterPro" id="IPR008958">
    <property type="entry name" value="Transglutaminase_C"/>
</dbReference>
<evidence type="ECO:0000313" key="2">
    <source>
        <dbReference type="EMBL" id="RWS20411.1"/>
    </source>
</evidence>
<dbReference type="VEuPathDB" id="VectorBase:LDEU011629"/>
<dbReference type="GO" id="GO:0003810">
    <property type="term" value="F:protein-glutamine gamma-glutamyltransferase activity"/>
    <property type="evidence" value="ECO:0007669"/>
    <property type="project" value="InterPro"/>
</dbReference>
<dbReference type="SUPFAM" id="SSF49309">
    <property type="entry name" value="Transglutaminase, two C-terminal domains"/>
    <property type="match status" value="2"/>
</dbReference>
<organism evidence="2 3">
    <name type="scientific">Leptotrombidium deliense</name>
    <dbReference type="NCBI Taxonomy" id="299467"/>
    <lineage>
        <taxon>Eukaryota</taxon>
        <taxon>Metazoa</taxon>
        <taxon>Ecdysozoa</taxon>
        <taxon>Arthropoda</taxon>
        <taxon>Chelicerata</taxon>
        <taxon>Arachnida</taxon>
        <taxon>Acari</taxon>
        <taxon>Acariformes</taxon>
        <taxon>Trombidiformes</taxon>
        <taxon>Prostigmata</taxon>
        <taxon>Anystina</taxon>
        <taxon>Parasitengona</taxon>
        <taxon>Trombiculoidea</taxon>
        <taxon>Trombiculidae</taxon>
        <taxon>Leptotrombidium</taxon>
    </lineage>
</organism>
<dbReference type="PANTHER" id="PTHR11590:SF40">
    <property type="entry name" value="HEMOCYTE PROTEIN-GLUTAMINE GAMMA-GLUTAMYLTRANSFERASE-LIKE PROTEIN"/>
    <property type="match status" value="1"/>
</dbReference>
<dbReference type="OrthoDB" id="437511at2759"/>
<keyword evidence="2" id="KW-0808">Transferase</keyword>
<dbReference type="PANTHER" id="PTHR11590">
    <property type="entry name" value="PROTEIN-GLUTAMINE GAMMA-GLUTAMYLTRANSFERASE"/>
    <property type="match status" value="1"/>
</dbReference>
<dbReference type="AlphaFoldDB" id="A0A443RYJ1"/>
<reference evidence="2 3" key="1">
    <citation type="journal article" date="2018" name="Gigascience">
        <title>Genomes of trombidid mites reveal novel predicted allergens and laterally-transferred genes associated with secondary metabolism.</title>
        <authorList>
            <person name="Dong X."/>
            <person name="Chaisiri K."/>
            <person name="Xia D."/>
            <person name="Armstrong S.D."/>
            <person name="Fang Y."/>
            <person name="Donnelly M.J."/>
            <person name="Kadowaki T."/>
            <person name="McGarry J.W."/>
            <person name="Darby A.C."/>
            <person name="Makepeace B.L."/>
        </authorList>
    </citation>
    <scope>NUCLEOTIDE SEQUENCE [LARGE SCALE GENOMIC DNA]</scope>
    <source>
        <strain evidence="2">UoL-UT</strain>
    </source>
</reference>
<evidence type="ECO:0000313" key="3">
    <source>
        <dbReference type="Proteomes" id="UP000288716"/>
    </source>
</evidence>
<gene>
    <name evidence="2" type="ORF">B4U80_12087</name>
</gene>
<dbReference type="EMBL" id="NCKV01017769">
    <property type="protein sequence ID" value="RWS20411.1"/>
    <property type="molecule type" value="Genomic_DNA"/>
</dbReference>
<feature type="domain" description="Transglutaminase C-terminal" evidence="1">
    <location>
        <begin position="151"/>
        <end position="234"/>
    </location>
</feature>